<feature type="compositionally biased region" description="Low complexity" evidence="1">
    <location>
        <begin position="66"/>
        <end position="85"/>
    </location>
</feature>
<dbReference type="KEGG" id="adl:AURDEDRAFT_178015"/>
<feature type="non-terminal residue" evidence="2">
    <location>
        <position position="1"/>
    </location>
</feature>
<evidence type="ECO:0000256" key="1">
    <source>
        <dbReference type="SAM" id="MobiDB-lite"/>
    </source>
</evidence>
<sequence>GEIRSRYRADDSKRPNQKDVIARLEAEERNRFKDAGNRTTAVAMIATGVKISVLQARLKRKVAKQSGSDGSVSSDDDPSSAASASSDDEGERERPKASESVRRDRRSVAAEIEEFRVMQRAHMSCVSELMDGDEARGGEASENMEPEEEPLFLPSHFDNDSIRTEYGVPERLTKMEREIREAHAETALAELRVMISTFGGFANKAKEMLESARDKTRASNKMKRMREEQRKLVTVYNVHYNALLKLGLSKADKTYRPLTEKMLSSSSNTAKPQELGAGTGKYDEAWFWRGGLNLPERSHLDSSKIAEYTDDENRVRYFRLLGHHTRWVEQHAIVGAEFGRTERHFCKMKSIWQELAAEFDTKAAKQGAEVASRRDAAIKDGVSEAMREPVQLKRVERQLRGSAAYARQKASFYMGLEIEAHTRRLKAAAAWDKENLWAKFEGLGEQPPAKKSRVDGNRGV</sequence>
<dbReference type="OrthoDB" id="3053737at2759"/>
<accession>J0L936</accession>
<protein>
    <submittedName>
        <fullName evidence="2">Uncharacterized protein</fullName>
    </submittedName>
</protein>
<name>J0L936_AURST</name>
<keyword evidence="3" id="KW-1185">Reference proteome</keyword>
<feature type="region of interest" description="Disordered" evidence="1">
    <location>
        <begin position="132"/>
        <end position="153"/>
    </location>
</feature>
<dbReference type="InParanoid" id="J0L936"/>
<feature type="region of interest" description="Disordered" evidence="1">
    <location>
        <begin position="59"/>
        <end position="106"/>
    </location>
</feature>
<reference evidence="3" key="1">
    <citation type="journal article" date="2012" name="Science">
        <title>The Paleozoic origin of enzymatic lignin decomposition reconstructed from 31 fungal genomes.</title>
        <authorList>
            <person name="Floudas D."/>
            <person name="Binder M."/>
            <person name="Riley R."/>
            <person name="Barry K."/>
            <person name="Blanchette R.A."/>
            <person name="Henrissat B."/>
            <person name="Martinez A.T."/>
            <person name="Otillar R."/>
            <person name="Spatafora J.W."/>
            <person name="Yadav J.S."/>
            <person name="Aerts A."/>
            <person name="Benoit I."/>
            <person name="Boyd A."/>
            <person name="Carlson A."/>
            <person name="Copeland A."/>
            <person name="Coutinho P.M."/>
            <person name="de Vries R.P."/>
            <person name="Ferreira P."/>
            <person name="Findley K."/>
            <person name="Foster B."/>
            <person name="Gaskell J."/>
            <person name="Glotzer D."/>
            <person name="Gorecki P."/>
            <person name="Heitman J."/>
            <person name="Hesse C."/>
            <person name="Hori C."/>
            <person name="Igarashi K."/>
            <person name="Jurgens J.A."/>
            <person name="Kallen N."/>
            <person name="Kersten P."/>
            <person name="Kohler A."/>
            <person name="Kuees U."/>
            <person name="Kumar T.K.A."/>
            <person name="Kuo A."/>
            <person name="LaButti K."/>
            <person name="Larrondo L.F."/>
            <person name="Lindquist E."/>
            <person name="Ling A."/>
            <person name="Lombard V."/>
            <person name="Lucas S."/>
            <person name="Lundell T."/>
            <person name="Martin R."/>
            <person name="McLaughlin D.J."/>
            <person name="Morgenstern I."/>
            <person name="Morin E."/>
            <person name="Murat C."/>
            <person name="Nagy L.G."/>
            <person name="Nolan M."/>
            <person name="Ohm R.A."/>
            <person name="Patyshakuliyeva A."/>
            <person name="Rokas A."/>
            <person name="Ruiz-Duenas F.J."/>
            <person name="Sabat G."/>
            <person name="Salamov A."/>
            <person name="Samejima M."/>
            <person name="Schmutz J."/>
            <person name="Slot J.C."/>
            <person name="St John F."/>
            <person name="Stenlid J."/>
            <person name="Sun H."/>
            <person name="Sun S."/>
            <person name="Syed K."/>
            <person name="Tsang A."/>
            <person name="Wiebenga A."/>
            <person name="Young D."/>
            <person name="Pisabarro A."/>
            <person name="Eastwood D.C."/>
            <person name="Martin F."/>
            <person name="Cullen D."/>
            <person name="Grigoriev I.V."/>
            <person name="Hibbett D.S."/>
        </authorList>
    </citation>
    <scope>NUCLEOTIDE SEQUENCE [LARGE SCALE GENOMIC DNA]</scope>
    <source>
        <strain evidence="3">TFB10046</strain>
    </source>
</reference>
<gene>
    <name evidence="2" type="ORF">AURDEDRAFT_178015</name>
</gene>
<dbReference type="Proteomes" id="UP000006514">
    <property type="component" value="Unassembled WGS sequence"/>
</dbReference>
<organism evidence="2 3">
    <name type="scientific">Auricularia subglabra (strain TFB-10046 / SS5)</name>
    <name type="common">White-rot fungus</name>
    <name type="synonym">Auricularia delicata (strain TFB10046)</name>
    <dbReference type="NCBI Taxonomy" id="717982"/>
    <lineage>
        <taxon>Eukaryota</taxon>
        <taxon>Fungi</taxon>
        <taxon>Dikarya</taxon>
        <taxon>Basidiomycota</taxon>
        <taxon>Agaricomycotina</taxon>
        <taxon>Agaricomycetes</taxon>
        <taxon>Auriculariales</taxon>
        <taxon>Auriculariaceae</taxon>
        <taxon>Auricularia</taxon>
    </lineage>
</organism>
<dbReference type="AlphaFoldDB" id="J0L936"/>
<feature type="region of interest" description="Disordered" evidence="1">
    <location>
        <begin position="1"/>
        <end position="22"/>
    </location>
</feature>
<proteinExistence type="predicted"/>
<dbReference type="EMBL" id="JH688577">
    <property type="protein sequence ID" value="EJD32891.1"/>
    <property type="molecule type" value="Genomic_DNA"/>
</dbReference>
<evidence type="ECO:0000313" key="3">
    <source>
        <dbReference type="Proteomes" id="UP000006514"/>
    </source>
</evidence>
<feature type="compositionally biased region" description="Basic and acidic residues" evidence="1">
    <location>
        <begin position="91"/>
        <end position="106"/>
    </location>
</feature>
<evidence type="ECO:0000313" key="2">
    <source>
        <dbReference type="EMBL" id="EJD32891.1"/>
    </source>
</evidence>